<dbReference type="Proteomes" id="UP001187192">
    <property type="component" value="Unassembled WGS sequence"/>
</dbReference>
<evidence type="ECO:0000256" key="2">
    <source>
        <dbReference type="ARBA" id="ARBA00022729"/>
    </source>
</evidence>
<dbReference type="EMBL" id="BTGU01000008">
    <property type="protein sequence ID" value="GMN38612.1"/>
    <property type="molecule type" value="Genomic_DNA"/>
</dbReference>
<evidence type="ECO:0000259" key="5">
    <source>
        <dbReference type="Pfam" id="PF13947"/>
    </source>
</evidence>
<comment type="subcellular location">
    <subcellularLocation>
        <location evidence="1">Membrane</location>
        <topology evidence="1">Single-pass membrane protein</topology>
    </subcellularLocation>
</comment>
<sequence length="225" mass="24584">MENLLTSLLSLFLFISCIFCDPFLGALDSNSDSCTESRSCGNHTINFPFYIQGLQQPYCGHQGIQISCNNINNGPPSLNLSGDIYVVHEISYQNQSLLVSNTALSDPTTGSCTPPLRNLSLPSSDLVLASYQRKVFFLYGCPHNLTANGGFHYGTSEDVVAAPFIGDWNSAESIKDVLRRGFLLNWISVNCNPCERNSTTGDHPPQIQARSSYAKAGRPSHTVQV</sequence>
<evidence type="ECO:0000313" key="7">
    <source>
        <dbReference type="Proteomes" id="UP001187192"/>
    </source>
</evidence>
<evidence type="ECO:0000256" key="3">
    <source>
        <dbReference type="SAM" id="MobiDB-lite"/>
    </source>
</evidence>
<evidence type="ECO:0000256" key="4">
    <source>
        <dbReference type="SAM" id="SignalP"/>
    </source>
</evidence>
<keyword evidence="7" id="KW-1185">Reference proteome</keyword>
<dbReference type="PANTHER" id="PTHR33138:SF27">
    <property type="entry name" value="WALL-ASSOCIATED RECEPTOR KINASE C-TERMINAL DOMAIN-CONTAINING PROTEIN"/>
    <property type="match status" value="1"/>
</dbReference>
<accession>A0AA87ZR08</accession>
<name>A0AA87ZR08_FICCA</name>
<dbReference type="AlphaFoldDB" id="A0AA87ZR08"/>
<feature type="signal peptide" evidence="4">
    <location>
        <begin position="1"/>
        <end position="20"/>
    </location>
</feature>
<feature type="domain" description="Wall-associated receptor kinase galacturonan-binding" evidence="5">
    <location>
        <begin position="34"/>
        <end position="100"/>
    </location>
</feature>
<dbReference type="InterPro" id="IPR025287">
    <property type="entry name" value="WAK_GUB"/>
</dbReference>
<dbReference type="Pfam" id="PF13947">
    <property type="entry name" value="GUB_WAK_bind"/>
    <property type="match status" value="1"/>
</dbReference>
<keyword evidence="2 4" id="KW-0732">Signal</keyword>
<evidence type="ECO:0000313" key="6">
    <source>
        <dbReference type="EMBL" id="GMN38612.1"/>
    </source>
</evidence>
<dbReference type="PANTHER" id="PTHR33138">
    <property type="entry name" value="OS01G0690200 PROTEIN"/>
    <property type="match status" value="1"/>
</dbReference>
<reference evidence="6" key="1">
    <citation type="submission" date="2023-07" db="EMBL/GenBank/DDBJ databases">
        <title>draft genome sequence of fig (Ficus carica).</title>
        <authorList>
            <person name="Takahashi T."/>
            <person name="Nishimura K."/>
        </authorList>
    </citation>
    <scope>NUCLEOTIDE SEQUENCE</scope>
</reference>
<comment type="caution">
    <text evidence="6">The sequence shown here is derived from an EMBL/GenBank/DDBJ whole genome shotgun (WGS) entry which is preliminary data.</text>
</comment>
<gene>
    <name evidence="6" type="ORF">TIFTF001_007847</name>
</gene>
<protein>
    <recommendedName>
        <fullName evidence="5">Wall-associated receptor kinase galacturonan-binding domain-containing protein</fullName>
    </recommendedName>
</protein>
<organism evidence="6 7">
    <name type="scientific">Ficus carica</name>
    <name type="common">Common fig</name>
    <dbReference type="NCBI Taxonomy" id="3494"/>
    <lineage>
        <taxon>Eukaryota</taxon>
        <taxon>Viridiplantae</taxon>
        <taxon>Streptophyta</taxon>
        <taxon>Embryophyta</taxon>
        <taxon>Tracheophyta</taxon>
        <taxon>Spermatophyta</taxon>
        <taxon>Magnoliopsida</taxon>
        <taxon>eudicotyledons</taxon>
        <taxon>Gunneridae</taxon>
        <taxon>Pentapetalae</taxon>
        <taxon>rosids</taxon>
        <taxon>fabids</taxon>
        <taxon>Rosales</taxon>
        <taxon>Moraceae</taxon>
        <taxon>Ficeae</taxon>
        <taxon>Ficus</taxon>
    </lineage>
</organism>
<evidence type="ECO:0000256" key="1">
    <source>
        <dbReference type="ARBA" id="ARBA00004167"/>
    </source>
</evidence>
<proteinExistence type="predicted"/>
<feature type="chain" id="PRO_5041700936" description="Wall-associated receptor kinase galacturonan-binding domain-containing protein" evidence="4">
    <location>
        <begin position="21"/>
        <end position="225"/>
    </location>
</feature>
<feature type="region of interest" description="Disordered" evidence="3">
    <location>
        <begin position="197"/>
        <end position="225"/>
    </location>
</feature>
<dbReference type="GO" id="GO:0016020">
    <property type="term" value="C:membrane"/>
    <property type="evidence" value="ECO:0007669"/>
    <property type="project" value="UniProtKB-SubCell"/>
</dbReference>
<dbReference type="GO" id="GO:0030247">
    <property type="term" value="F:polysaccharide binding"/>
    <property type="evidence" value="ECO:0007669"/>
    <property type="project" value="InterPro"/>
</dbReference>